<dbReference type="Pfam" id="PF05171">
    <property type="entry name" value="HemS"/>
    <property type="match status" value="2"/>
</dbReference>
<comment type="caution">
    <text evidence="3">The sequence shown here is derived from an EMBL/GenBank/DDBJ whole genome shotgun (WGS) entry which is preliminary data.</text>
</comment>
<keyword evidence="4" id="KW-1185">Reference proteome</keyword>
<feature type="domain" description="Haemin-degrading HemS/ChuX" evidence="2">
    <location>
        <begin position="46"/>
        <end position="181"/>
    </location>
</feature>
<reference evidence="4" key="1">
    <citation type="journal article" date="2019" name="Int. J. Syst. Evol. Microbiol.">
        <title>The Global Catalogue of Microorganisms (GCM) 10K type strain sequencing project: providing services to taxonomists for standard genome sequencing and annotation.</title>
        <authorList>
            <consortium name="The Broad Institute Genomics Platform"/>
            <consortium name="The Broad Institute Genome Sequencing Center for Infectious Disease"/>
            <person name="Wu L."/>
            <person name="Ma J."/>
        </authorList>
    </citation>
    <scope>NUCLEOTIDE SEQUENCE [LARGE SCALE GENOMIC DNA]</scope>
    <source>
        <strain evidence="4">JCM 18715</strain>
    </source>
</reference>
<dbReference type="CDD" id="cd16830">
    <property type="entry name" value="HemS-like_N"/>
    <property type="match status" value="1"/>
</dbReference>
<sequence>MSTQSPTTRSTAAQATPLSLPELRRAFTQQRREAKARHRDIAASLGVSEGELIAAHAGGIDDAEATLQAVRLRAEWPDLIESLEALGEVMALTRNHACVHEKTGVYRKASHNAHVGLVLGGEIDLRLFYGAWAHGFAVSESTADGVQRSLQFFDAQGTAIHKIFARAGTDLGAWQMLVDGFASLEAHSGITVVPTAAREAEKPDSAIDVEGFRAAWAALHDTHEFFGVLRKYGLSRTQALRLAEPRFASAVAPDAVHRLLEQAAASGVPIMVFTGNPGVIQIHSGTVKKIAVMGPWLNVLDPGFNLHLRADLVASAWAVRKPTDDGIVTALELFDAQGENIAMLFGERKPGKPELPEWRALVEGLLPEASSCAA</sequence>
<evidence type="ECO:0000256" key="1">
    <source>
        <dbReference type="SAM" id="MobiDB-lite"/>
    </source>
</evidence>
<dbReference type="EMBL" id="BAABLD010000008">
    <property type="protein sequence ID" value="GAA5164326.1"/>
    <property type="molecule type" value="Genomic_DNA"/>
</dbReference>
<organism evidence="3 4">
    <name type="scientific">Viridibacterium curvum</name>
    <dbReference type="NCBI Taxonomy" id="1101404"/>
    <lineage>
        <taxon>Bacteria</taxon>
        <taxon>Pseudomonadati</taxon>
        <taxon>Pseudomonadota</taxon>
        <taxon>Betaproteobacteria</taxon>
        <taxon>Rhodocyclales</taxon>
        <taxon>Rhodocyclaceae</taxon>
        <taxon>Viridibacterium</taxon>
    </lineage>
</organism>
<evidence type="ECO:0000313" key="3">
    <source>
        <dbReference type="EMBL" id="GAA5164326.1"/>
    </source>
</evidence>
<dbReference type="SUPFAM" id="SSF144064">
    <property type="entry name" value="Heme iron utilization protein-like"/>
    <property type="match status" value="1"/>
</dbReference>
<dbReference type="InterPro" id="IPR053733">
    <property type="entry name" value="Heme_Transport_Util_sf"/>
</dbReference>
<gene>
    <name evidence="3" type="ORF">GCM10025770_17980</name>
</gene>
<evidence type="ECO:0000259" key="2">
    <source>
        <dbReference type="Pfam" id="PF05171"/>
    </source>
</evidence>
<accession>A0ABP9QMM6</accession>
<dbReference type="Gene3D" id="3.40.1570.10">
    <property type="entry name" value="HemS/ChuS/ChuX like domains"/>
    <property type="match status" value="2"/>
</dbReference>
<proteinExistence type="predicted"/>
<feature type="region of interest" description="Disordered" evidence="1">
    <location>
        <begin position="1"/>
        <end position="22"/>
    </location>
</feature>
<dbReference type="Proteomes" id="UP001500547">
    <property type="component" value="Unassembled WGS sequence"/>
</dbReference>
<protein>
    <submittedName>
        <fullName evidence="3">Hemin-degrading factor</fullName>
    </submittedName>
</protein>
<feature type="compositionally biased region" description="Polar residues" evidence="1">
    <location>
        <begin position="1"/>
        <end position="17"/>
    </location>
</feature>
<feature type="domain" description="Haemin-degrading HemS/ChuX" evidence="2">
    <location>
        <begin position="233"/>
        <end position="365"/>
    </location>
</feature>
<name>A0ABP9QMM6_9RHOO</name>
<dbReference type="RefSeq" id="WP_345532575.1">
    <property type="nucleotide sequence ID" value="NZ_BAABLD010000008.1"/>
</dbReference>
<dbReference type="InterPro" id="IPR007845">
    <property type="entry name" value="HemS/ChuX_dom"/>
</dbReference>
<evidence type="ECO:0000313" key="4">
    <source>
        <dbReference type="Proteomes" id="UP001500547"/>
    </source>
</evidence>
<dbReference type="CDD" id="cd16831">
    <property type="entry name" value="HemS-like_C"/>
    <property type="match status" value="1"/>
</dbReference>